<reference evidence="2 3" key="1">
    <citation type="submission" date="2017-09" db="EMBL/GenBank/DDBJ databases">
        <title>Depth-based differentiation of microbial function through sediment-hosted aquifers and enrichment of novel symbionts in the deep terrestrial subsurface.</title>
        <authorList>
            <person name="Probst A.J."/>
            <person name="Ladd B."/>
            <person name="Jarett J.K."/>
            <person name="Geller-Mcgrath D.E."/>
            <person name="Sieber C.M."/>
            <person name="Emerson J.B."/>
            <person name="Anantharaman K."/>
            <person name="Thomas B.C."/>
            <person name="Malmstrom R."/>
            <person name="Stieglmeier M."/>
            <person name="Klingl A."/>
            <person name="Woyke T."/>
            <person name="Ryan C.M."/>
            <person name="Banfield J.F."/>
        </authorList>
    </citation>
    <scope>NUCLEOTIDE SEQUENCE [LARGE SCALE GENOMIC DNA]</scope>
    <source>
        <strain evidence="2">CG10_big_fil_rev_8_21_14_0_10_46_23</strain>
    </source>
</reference>
<gene>
    <name evidence="2" type="ORF">COV31_00355</name>
</gene>
<proteinExistence type="predicted"/>
<accession>A0A2H0R4W1</accession>
<organism evidence="2 3">
    <name type="scientific">Candidatus Yanofskybacteria bacterium CG10_big_fil_rev_8_21_14_0_10_46_23</name>
    <dbReference type="NCBI Taxonomy" id="1975098"/>
    <lineage>
        <taxon>Bacteria</taxon>
        <taxon>Candidatus Yanofskyibacteriota</taxon>
    </lineage>
</organism>
<dbReference type="InterPro" id="IPR038726">
    <property type="entry name" value="PDDEXK_AddAB-type"/>
</dbReference>
<feature type="domain" description="PD-(D/E)XK endonuclease-like" evidence="1">
    <location>
        <begin position="97"/>
        <end position="244"/>
    </location>
</feature>
<comment type="caution">
    <text evidence="2">The sequence shown here is derived from an EMBL/GenBank/DDBJ whole genome shotgun (WGS) entry which is preliminary data.</text>
</comment>
<dbReference type="Proteomes" id="UP000230232">
    <property type="component" value="Unassembled WGS sequence"/>
</dbReference>
<dbReference type="InterPro" id="IPR011604">
    <property type="entry name" value="PDDEXK-like_dom_sf"/>
</dbReference>
<evidence type="ECO:0000313" key="2">
    <source>
        <dbReference type="EMBL" id="PIR41547.1"/>
    </source>
</evidence>
<protein>
    <recommendedName>
        <fullName evidence="1">PD-(D/E)XK endonuclease-like domain-containing protein</fullName>
    </recommendedName>
</protein>
<dbReference type="Gene3D" id="3.90.320.10">
    <property type="match status" value="1"/>
</dbReference>
<dbReference type="Pfam" id="PF12705">
    <property type="entry name" value="PDDEXK_1"/>
    <property type="match status" value="1"/>
</dbReference>
<evidence type="ECO:0000259" key="1">
    <source>
        <dbReference type="Pfam" id="PF12705"/>
    </source>
</evidence>
<dbReference type="EMBL" id="PCXO01000004">
    <property type="protein sequence ID" value="PIR41547.1"/>
    <property type="molecule type" value="Genomic_DNA"/>
</dbReference>
<dbReference type="AlphaFoldDB" id="A0A2H0R4W1"/>
<sequence length="253" mass="29131">MSQYYKPKSSKTFDPNQTTPFSLSRSKIDLFMECPRCFYLDRRRGVGRPPGFPFNLNSAVDHLLKKEFDIHRGAGTKHPIMVSNNLEAVPFAHEKMNTWRETDFGRGGVRFLHEPTNFEVNGAVDDIWINPEGELYVVDYKATSKDGAINLDAPWQIGYKRQMEVYQWLLRGNGFRVSDTGYFVYCNGRKDVDAFDQKLEFDIHLIGYEGNDGWVESALTQARQCLVSEEVPIADKDCDFCRYRLAVKAEQVD</sequence>
<evidence type="ECO:0000313" key="3">
    <source>
        <dbReference type="Proteomes" id="UP000230232"/>
    </source>
</evidence>
<name>A0A2H0R4W1_9BACT</name>